<evidence type="ECO:0000313" key="1">
    <source>
        <dbReference type="EMBL" id="CDH54476.1"/>
    </source>
</evidence>
<dbReference type="EMBL" id="CBTN010000023">
    <property type="protein sequence ID" value="CDH54476.1"/>
    <property type="molecule type" value="Genomic_DNA"/>
</dbReference>
<accession>A0A068RZR2</accession>
<reference evidence="1" key="1">
    <citation type="submission" date="2013-08" db="EMBL/GenBank/DDBJ databases">
        <title>Gene expansion shapes genome architecture in the human pathogen Lichtheimia corymbifera: an evolutionary genomics analysis in the ancient terrestrial Mucorales (Mucoromycotina).</title>
        <authorList>
            <person name="Schwartze V.U."/>
            <person name="Winter S."/>
            <person name="Shelest E."/>
            <person name="Marcet-Houben M."/>
            <person name="Horn F."/>
            <person name="Wehner S."/>
            <person name="Hoffmann K."/>
            <person name="Riege K."/>
            <person name="Sammeth M."/>
            <person name="Nowrousian M."/>
            <person name="Valiante V."/>
            <person name="Linde J."/>
            <person name="Jacobsen I.D."/>
            <person name="Marz M."/>
            <person name="Brakhage A.A."/>
            <person name="Gabaldon T."/>
            <person name="Bocker S."/>
            <person name="Voigt K."/>
        </authorList>
    </citation>
    <scope>NUCLEOTIDE SEQUENCE [LARGE SCALE GENOMIC DNA]</scope>
    <source>
        <strain evidence="1">FSU 9682</strain>
    </source>
</reference>
<dbReference type="VEuPathDB" id="FungiDB:LCOR_05719.1"/>
<name>A0A068RZR2_9FUNG</name>
<keyword evidence="2" id="KW-1185">Reference proteome</keyword>
<organism evidence="1 2">
    <name type="scientific">Lichtheimia corymbifera JMRC:FSU:9682</name>
    <dbReference type="NCBI Taxonomy" id="1263082"/>
    <lineage>
        <taxon>Eukaryota</taxon>
        <taxon>Fungi</taxon>
        <taxon>Fungi incertae sedis</taxon>
        <taxon>Mucoromycota</taxon>
        <taxon>Mucoromycotina</taxon>
        <taxon>Mucoromycetes</taxon>
        <taxon>Mucorales</taxon>
        <taxon>Lichtheimiaceae</taxon>
        <taxon>Lichtheimia</taxon>
    </lineage>
</organism>
<dbReference type="Proteomes" id="UP000027586">
    <property type="component" value="Unassembled WGS sequence"/>
</dbReference>
<comment type="caution">
    <text evidence="1">The sequence shown here is derived from an EMBL/GenBank/DDBJ whole genome shotgun (WGS) entry which is preliminary data.</text>
</comment>
<sequence>MMMAPWTNKEVIEELFKDKAMHMDICSSCKQVVGDVMAPIQQVFTLTMLSLSCVESLIQVTWSVLARQLRSRYADG</sequence>
<proteinExistence type="predicted"/>
<gene>
    <name evidence="1" type="ORF">LCOR_05719.1</name>
</gene>
<evidence type="ECO:0000313" key="2">
    <source>
        <dbReference type="Proteomes" id="UP000027586"/>
    </source>
</evidence>
<dbReference type="AlphaFoldDB" id="A0A068RZR2"/>
<protein>
    <submittedName>
        <fullName evidence="1">Uncharacterized protein</fullName>
    </submittedName>
</protein>